<dbReference type="InterPro" id="IPR017972">
    <property type="entry name" value="Cyt_P450_CS"/>
</dbReference>
<dbReference type="EMBL" id="CAFBNE010000050">
    <property type="protein sequence ID" value="CAB4952849.1"/>
    <property type="molecule type" value="Genomic_DNA"/>
</dbReference>
<gene>
    <name evidence="2" type="ORF">UFOPK3772_01663</name>
</gene>
<dbReference type="InterPro" id="IPR036396">
    <property type="entry name" value="Cyt_P450_sf"/>
</dbReference>
<dbReference type="PROSITE" id="PS00086">
    <property type="entry name" value="CYTOCHROME_P450"/>
    <property type="match status" value="1"/>
</dbReference>
<protein>
    <submittedName>
        <fullName evidence="2">Unannotated protein</fullName>
    </submittedName>
</protein>
<dbReference type="SUPFAM" id="SSF48264">
    <property type="entry name" value="Cytochrome P450"/>
    <property type="match status" value="1"/>
</dbReference>
<proteinExistence type="inferred from homology"/>
<dbReference type="GO" id="GO:0016705">
    <property type="term" value="F:oxidoreductase activity, acting on paired donors, with incorporation or reduction of molecular oxygen"/>
    <property type="evidence" value="ECO:0007669"/>
    <property type="project" value="InterPro"/>
</dbReference>
<evidence type="ECO:0000313" key="2">
    <source>
        <dbReference type="EMBL" id="CAB4952849.1"/>
    </source>
</evidence>
<dbReference type="InterPro" id="IPR001128">
    <property type="entry name" value="Cyt_P450"/>
</dbReference>
<dbReference type="GO" id="GO:0005506">
    <property type="term" value="F:iron ion binding"/>
    <property type="evidence" value="ECO:0007669"/>
    <property type="project" value="InterPro"/>
</dbReference>
<dbReference type="GO" id="GO:0004497">
    <property type="term" value="F:monooxygenase activity"/>
    <property type="evidence" value="ECO:0007669"/>
    <property type="project" value="InterPro"/>
</dbReference>
<dbReference type="Pfam" id="PF00067">
    <property type="entry name" value="p450"/>
    <property type="match status" value="1"/>
</dbReference>
<dbReference type="GO" id="GO:0020037">
    <property type="term" value="F:heme binding"/>
    <property type="evidence" value="ECO:0007669"/>
    <property type="project" value="InterPro"/>
</dbReference>
<dbReference type="InterPro" id="IPR002397">
    <property type="entry name" value="Cyt_P450_B"/>
</dbReference>
<comment type="similarity">
    <text evidence="1">Belongs to the cytochrome P450 family.</text>
</comment>
<dbReference type="AlphaFoldDB" id="A0A6J7KEE0"/>
<accession>A0A6J7KEE0</accession>
<dbReference type="PANTHER" id="PTHR46696:SF3">
    <property type="entry name" value="PULCHERRIMINIC ACID SYNTHASE"/>
    <property type="match status" value="1"/>
</dbReference>
<organism evidence="2">
    <name type="scientific">freshwater metagenome</name>
    <dbReference type="NCBI Taxonomy" id="449393"/>
    <lineage>
        <taxon>unclassified sequences</taxon>
        <taxon>metagenomes</taxon>
        <taxon>ecological metagenomes</taxon>
    </lineage>
</organism>
<name>A0A6J7KEE0_9ZZZZ</name>
<sequence>MQSLREARNVDPYPFFEQRRAQGPVSWDEGMQAWLVVGYDEARFVQLREDLFRHPYAGIAGAADVYGGPRGVLLLQGEQHHSVHNFLLKHFTPMRVAQYRSEFIADLVSRRLDALGGRTNVDLAAEYASVVPSDVIAAMLGLDWRNEELMAQCRVWNNTMFRWTETFGDDDAAYEAARSAAQNLNDVLLPVIRERREHPKDDLISILYHKGDGLLESWGEDDVLAQARVLFFAGTDTTGHFLKNTIYLLVEHPEYQDRLRGNEQAIVDFGEESLRFFAPVQFRIRVATQDVELGGHTIREGDRVHPVNAAANRDPHHYGQPEDFTVDRPNVKDHLAFNVGPRYCVGAALSRGEEIEVVAQLLDRYRNITWDADADPPTNYGYMPRSFSPLNVVVEPIAHRSA</sequence>
<evidence type="ECO:0000256" key="1">
    <source>
        <dbReference type="ARBA" id="ARBA00010617"/>
    </source>
</evidence>
<reference evidence="2" key="1">
    <citation type="submission" date="2020-05" db="EMBL/GenBank/DDBJ databases">
        <authorList>
            <person name="Chiriac C."/>
            <person name="Salcher M."/>
            <person name="Ghai R."/>
            <person name="Kavagutti S V."/>
        </authorList>
    </citation>
    <scope>NUCLEOTIDE SEQUENCE</scope>
</reference>
<dbReference type="PRINTS" id="PR00359">
    <property type="entry name" value="BP450"/>
</dbReference>
<dbReference type="PANTHER" id="PTHR46696">
    <property type="entry name" value="P450, PUTATIVE (EUROFUNG)-RELATED"/>
    <property type="match status" value="1"/>
</dbReference>
<dbReference type="Gene3D" id="1.10.630.10">
    <property type="entry name" value="Cytochrome P450"/>
    <property type="match status" value="1"/>
</dbReference>